<evidence type="ECO:0000313" key="2">
    <source>
        <dbReference type="EMBL" id="OCB86108.1"/>
    </source>
</evidence>
<accession>A0A9Q5HU94</accession>
<sequence>MHASHQMSTLAVIDSLTTPCALTWLLQTAEMLTGFCPSLDGPHLANQPQSRQSTVFTNYYESIQAHTALPMTKPVLYTFGASVWSAVPEVAFRELGYGPNDIELKTINLLQGENFSPAFLKINPKATLPTLTVGDKAYTSTEEVVDYLIDNAPKPVKKATGSEKDIIARIHQDDIDPNFALLLSRSDEEKKARADGIVLAFLSGRQNALEKHAVTPEAAEFSDFYKAKIEGNGGLLSVYADKAPEDAKQKFYETSKQHWENLRDFILNVLPGYLPNSGFVAGAAPGEVDFHLGAWLTRIIATTGAKDVSELAAELKQPVPTKVASYWKAWSDRDSWKTVYAEGLH</sequence>
<evidence type="ECO:0000313" key="3">
    <source>
        <dbReference type="Proteomes" id="UP000757232"/>
    </source>
</evidence>
<name>A0A9Q5HU94_SANBA</name>
<feature type="domain" description="GST N-terminal" evidence="1">
    <location>
        <begin position="76"/>
        <end position="155"/>
    </location>
</feature>
<dbReference type="SUPFAM" id="SSF52833">
    <property type="entry name" value="Thioredoxin-like"/>
    <property type="match status" value="1"/>
</dbReference>
<dbReference type="Pfam" id="PF13417">
    <property type="entry name" value="GST_N_3"/>
    <property type="match status" value="1"/>
</dbReference>
<dbReference type="AlphaFoldDB" id="A0A9Q5HU94"/>
<dbReference type="OrthoDB" id="412788at2759"/>
<dbReference type="EMBL" id="LNZH02000204">
    <property type="protein sequence ID" value="OCB86108.1"/>
    <property type="molecule type" value="Genomic_DNA"/>
</dbReference>
<protein>
    <recommendedName>
        <fullName evidence="1">GST N-terminal domain-containing protein</fullName>
    </recommendedName>
</protein>
<proteinExistence type="predicted"/>
<reference evidence="2" key="1">
    <citation type="submission" date="2016-06" db="EMBL/GenBank/DDBJ databases">
        <title>Draft Genome sequence of the fungus Inonotus baumii.</title>
        <authorList>
            <person name="Zhu H."/>
            <person name="Lin W."/>
        </authorList>
    </citation>
    <scope>NUCLEOTIDE SEQUENCE</scope>
    <source>
        <strain evidence="2">821</strain>
    </source>
</reference>
<comment type="caution">
    <text evidence="2">The sequence shown here is derived from an EMBL/GenBank/DDBJ whole genome shotgun (WGS) entry which is preliminary data.</text>
</comment>
<dbReference type="Proteomes" id="UP000757232">
    <property type="component" value="Unassembled WGS sequence"/>
</dbReference>
<dbReference type="InterPro" id="IPR036249">
    <property type="entry name" value="Thioredoxin-like_sf"/>
</dbReference>
<dbReference type="SUPFAM" id="SSF47616">
    <property type="entry name" value="GST C-terminal domain-like"/>
    <property type="match status" value="1"/>
</dbReference>
<keyword evidence="3" id="KW-1185">Reference proteome</keyword>
<dbReference type="InterPro" id="IPR036282">
    <property type="entry name" value="Glutathione-S-Trfase_C_sf"/>
</dbReference>
<evidence type="ECO:0000259" key="1">
    <source>
        <dbReference type="Pfam" id="PF13417"/>
    </source>
</evidence>
<organism evidence="2 3">
    <name type="scientific">Sanghuangporus baumii</name>
    <name type="common">Phellinus baumii</name>
    <dbReference type="NCBI Taxonomy" id="108892"/>
    <lineage>
        <taxon>Eukaryota</taxon>
        <taxon>Fungi</taxon>
        <taxon>Dikarya</taxon>
        <taxon>Basidiomycota</taxon>
        <taxon>Agaricomycotina</taxon>
        <taxon>Agaricomycetes</taxon>
        <taxon>Hymenochaetales</taxon>
        <taxon>Hymenochaetaceae</taxon>
        <taxon>Sanghuangporus</taxon>
    </lineage>
</organism>
<dbReference type="Gene3D" id="3.40.30.10">
    <property type="entry name" value="Glutaredoxin"/>
    <property type="match status" value="1"/>
</dbReference>
<dbReference type="InterPro" id="IPR004045">
    <property type="entry name" value="Glutathione_S-Trfase_N"/>
</dbReference>
<gene>
    <name evidence="2" type="ORF">A7U60_g6695</name>
</gene>